<accession>A0AAN9B826</accession>
<dbReference type="InterPro" id="IPR007110">
    <property type="entry name" value="Ig-like_dom"/>
</dbReference>
<dbReference type="AlphaFoldDB" id="A0AAN9B826"/>
<evidence type="ECO:0000259" key="3">
    <source>
        <dbReference type="PROSITE" id="PS50835"/>
    </source>
</evidence>
<evidence type="ECO:0000313" key="4">
    <source>
        <dbReference type="EMBL" id="KAK7101070.1"/>
    </source>
</evidence>
<keyword evidence="2" id="KW-1133">Transmembrane helix</keyword>
<evidence type="ECO:0000256" key="1">
    <source>
        <dbReference type="SAM" id="MobiDB-lite"/>
    </source>
</evidence>
<organism evidence="4 5">
    <name type="scientific">Littorina saxatilis</name>
    <dbReference type="NCBI Taxonomy" id="31220"/>
    <lineage>
        <taxon>Eukaryota</taxon>
        <taxon>Metazoa</taxon>
        <taxon>Spiralia</taxon>
        <taxon>Lophotrochozoa</taxon>
        <taxon>Mollusca</taxon>
        <taxon>Gastropoda</taxon>
        <taxon>Caenogastropoda</taxon>
        <taxon>Littorinimorpha</taxon>
        <taxon>Littorinoidea</taxon>
        <taxon>Littorinidae</taxon>
        <taxon>Littorina</taxon>
    </lineage>
</organism>
<feature type="compositionally biased region" description="Basic and acidic residues" evidence="1">
    <location>
        <begin position="1"/>
        <end position="10"/>
    </location>
</feature>
<name>A0AAN9B826_9CAEN</name>
<dbReference type="PROSITE" id="PS50835">
    <property type="entry name" value="IG_LIKE"/>
    <property type="match status" value="1"/>
</dbReference>
<proteinExistence type="predicted"/>
<evidence type="ECO:0000256" key="2">
    <source>
        <dbReference type="SAM" id="Phobius"/>
    </source>
</evidence>
<feature type="region of interest" description="Disordered" evidence="1">
    <location>
        <begin position="1"/>
        <end position="32"/>
    </location>
</feature>
<feature type="region of interest" description="Disordered" evidence="1">
    <location>
        <begin position="423"/>
        <end position="455"/>
    </location>
</feature>
<keyword evidence="2" id="KW-0472">Membrane</keyword>
<dbReference type="EMBL" id="JBAMIC010000011">
    <property type="protein sequence ID" value="KAK7101070.1"/>
    <property type="molecule type" value="Genomic_DNA"/>
</dbReference>
<dbReference type="Proteomes" id="UP001374579">
    <property type="component" value="Unassembled WGS sequence"/>
</dbReference>
<gene>
    <name evidence="4" type="ORF">V1264_023915</name>
</gene>
<comment type="caution">
    <text evidence="4">The sequence shown here is derived from an EMBL/GenBank/DDBJ whole genome shotgun (WGS) entry which is preliminary data.</text>
</comment>
<sequence>MTSSKDRQLCSEKNSNSSVQISRLGQQQRDQRRARVNARNLYRFLFGLRKPLSFTIVLTVSFYILAATATAVEVNLIWPTDTSLGKSSNFSCTTTLKKPVILDRGFPSANFPARINRYRGIYRLHNDQDRWKLLEQRVTPTTDDKTTYTAVNSLLIEAEDLGVRMDCIVNRQSDNEANVTQSNIIDVFFFATPVIEGPRAVLVGTQVTWSCVVPNVTYRQRDNLKIYWRFKGGSPLREGMGENGTGVPGTNGNAHRVVSNATMRISGENPSFAVMCEAQLRRPNITKTTDYMPVKVFYISDPVLTGPGEVDMGDSRTWTCSVTNVSFHQKGDFVLNWFVNGLLQLNSMINTKITTKANGSSFYTPLRSVSSTLSPVLKRPFCLMCVVRNVVVKEERAATMAVTINGEEAEKCNTTAVGFGTNEENGTSLDRGGRSVGNVTEPDTQTTDDKHTTNAVTTHPKHLDARWVIIIGGVVGIFVFGLGSCFLCLCHARGPAYPREHGAAVMMPVGESPGSSSVRFSQAKASQSMSIKHASSLNDSGNDFRSFFAYRKHRQSLAESLSAEEYNT</sequence>
<feature type="compositionally biased region" description="Polar residues" evidence="1">
    <location>
        <begin position="11"/>
        <end position="28"/>
    </location>
</feature>
<keyword evidence="5" id="KW-1185">Reference proteome</keyword>
<feature type="transmembrane region" description="Helical" evidence="2">
    <location>
        <begin position="52"/>
        <end position="78"/>
    </location>
</feature>
<evidence type="ECO:0000313" key="5">
    <source>
        <dbReference type="Proteomes" id="UP001374579"/>
    </source>
</evidence>
<reference evidence="4 5" key="1">
    <citation type="submission" date="2024-02" db="EMBL/GenBank/DDBJ databases">
        <title>Chromosome-scale genome assembly of the rough periwinkle Littorina saxatilis.</title>
        <authorList>
            <person name="De Jode A."/>
            <person name="Faria R."/>
            <person name="Formenti G."/>
            <person name="Sims Y."/>
            <person name="Smith T.P."/>
            <person name="Tracey A."/>
            <person name="Wood J.M.D."/>
            <person name="Zagrodzka Z.B."/>
            <person name="Johannesson K."/>
            <person name="Butlin R.K."/>
            <person name="Leder E.H."/>
        </authorList>
    </citation>
    <scope>NUCLEOTIDE SEQUENCE [LARGE SCALE GENOMIC DNA]</scope>
    <source>
        <strain evidence="4">Snail1</strain>
        <tissue evidence="4">Muscle</tissue>
    </source>
</reference>
<keyword evidence="2" id="KW-0812">Transmembrane</keyword>
<feature type="transmembrane region" description="Helical" evidence="2">
    <location>
        <begin position="467"/>
        <end position="489"/>
    </location>
</feature>
<protein>
    <recommendedName>
        <fullName evidence="3">Ig-like domain-containing protein</fullName>
    </recommendedName>
</protein>
<feature type="domain" description="Ig-like" evidence="3">
    <location>
        <begin position="283"/>
        <end position="403"/>
    </location>
</feature>